<reference evidence="2" key="2">
    <citation type="submission" date="2020-09" db="EMBL/GenBank/DDBJ databases">
        <authorList>
            <person name="Sun Q."/>
            <person name="Zhou Y."/>
        </authorList>
    </citation>
    <scope>NUCLEOTIDE SEQUENCE</scope>
    <source>
        <strain evidence="2">CGMCC 4.5737</strain>
    </source>
</reference>
<organism evidence="2 3">
    <name type="scientific">Longimycelium tulufanense</name>
    <dbReference type="NCBI Taxonomy" id="907463"/>
    <lineage>
        <taxon>Bacteria</taxon>
        <taxon>Bacillati</taxon>
        <taxon>Actinomycetota</taxon>
        <taxon>Actinomycetes</taxon>
        <taxon>Pseudonocardiales</taxon>
        <taxon>Pseudonocardiaceae</taxon>
        <taxon>Longimycelium</taxon>
    </lineage>
</organism>
<dbReference type="SMART" id="SM00089">
    <property type="entry name" value="PKD"/>
    <property type="match status" value="1"/>
</dbReference>
<comment type="caution">
    <text evidence="2">The sequence shown here is derived from an EMBL/GenBank/DDBJ whole genome shotgun (WGS) entry which is preliminary data.</text>
</comment>
<dbReference type="SUPFAM" id="SSF49299">
    <property type="entry name" value="PKD domain"/>
    <property type="match status" value="1"/>
</dbReference>
<dbReference type="SUPFAM" id="SSF52266">
    <property type="entry name" value="SGNH hydrolase"/>
    <property type="match status" value="1"/>
</dbReference>
<dbReference type="Gene3D" id="2.60.40.10">
    <property type="entry name" value="Immunoglobulins"/>
    <property type="match status" value="1"/>
</dbReference>
<dbReference type="RefSeq" id="WP_229686172.1">
    <property type="nucleotide sequence ID" value="NZ_BMMK01000005.1"/>
</dbReference>
<keyword evidence="3" id="KW-1185">Reference proteome</keyword>
<proteinExistence type="predicted"/>
<dbReference type="InterPro" id="IPR035986">
    <property type="entry name" value="PKD_dom_sf"/>
</dbReference>
<dbReference type="InterPro" id="IPR022409">
    <property type="entry name" value="PKD/Chitinase_dom"/>
</dbReference>
<dbReference type="Pfam" id="PF00801">
    <property type="entry name" value="PKD"/>
    <property type="match status" value="1"/>
</dbReference>
<reference evidence="2" key="1">
    <citation type="journal article" date="2014" name="Int. J. Syst. Evol. Microbiol.">
        <title>Complete genome sequence of Corynebacterium casei LMG S-19264T (=DSM 44701T), isolated from a smear-ripened cheese.</title>
        <authorList>
            <consortium name="US DOE Joint Genome Institute (JGI-PGF)"/>
            <person name="Walter F."/>
            <person name="Albersmeier A."/>
            <person name="Kalinowski J."/>
            <person name="Ruckert C."/>
        </authorList>
    </citation>
    <scope>NUCLEOTIDE SEQUENCE</scope>
    <source>
        <strain evidence="2">CGMCC 4.5737</strain>
    </source>
</reference>
<evidence type="ECO:0000313" key="3">
    <source>
        <dbReference type="Proteomes" id="UP000637578"/>
    </source>
</evidence>
<dbReference type="CDD" id="cd00146">
    <property type="entry name" value="PKD"/>
    <property type="match status" value="1"/>
</dbReference>
<dbReference type="EMBL" id="BMMK01000005">
    <property type="protein sequence ID" value="GGM46536.1"/>
    <property type="molecule type" value="Genomic_DNA"/>
</dbReference>
<dbReference type="Gene3D" id="3.40.50.1110">
    <property type="entry name" value="SGNH hydrolase"/>
    <property type="match status" value="1"/>
</dbReference>
<dbReference type="PROSITE" id="PS00018">
    <property type="entry name" value="EF_HAND_1"/>
    <property type="match status" value="1"/>
</dbReference>
<accession>A0A8J3CCA8</accession>
<dbReference type="AlphaFoldDB" id="A0A8J3CCA8"/>
<protein>
    <recommendedName>
        <fullName evidence="1">PKD domain-containing protein</fullName>
    </recommendedName>
</protein>
<dbReference type="PROSITE" id="PS50093">
    <property type="entry name" value="PKD"/>
    <property type="match status" value="1"/>
</dbReference>
<feature type="domain" description="PKD" evidence="1">
    <location>
        <begin position="496"/>
        <end position="566"/>
    </location>
</feature>
<evidence type="ECO:0000313" key="2">
    <source>
        <dbReference type="EMBL" id="GGM46536.1"/>
    </source>
</evidence>
<gene>
    <name evidence="2" type="ORF">GCM10012275_17010</name>
</gene>
<evidence type="ECO:0000259" key="1">
    <source>
        <dbReference type="PROSITE" id="PS50093"/>
    </source>
</evidence>
<dbReference type="InterPro" id="IPR000601">
    <property type="entry name" value="PKD_dom"/>
</dbReference>
<dbReference type="InterPro" id="IPR013783">
    <property type="entry name" value="Ig-like_fold"/>
</dbReference>
<name>A0A8J3CCA8_9PSEU</name>
<sequence>MRSAERPRAVARLRATLTVLLGVAVMAGLVPATASAGVLGNYPLILDVDLAPNPTCHAPVRGRLAVYFPPGAAVHTDVEWRVRAGDEERRTGRLTMQGSIATAEFELPYAEVPAEAELRVDARVLGSAGLTSDFGKVWRERLARGCDPVRVVAAGDSVVWGQGLDHDQKFPYLTAQRLGSATGRGFEVHNYSISGAVLDAPELPAGNDDSACLREKYPQDPDGDGEMEMGEITQNMPDVFCQLEKAGANARAGGYGIDLVMLDGCVNDIDALFGIPLGIMPGTEDLPAAVQRECSGAGAEAQNPARNVPFFSGRSAGYGGRGMREAIEKAHSLPGHPKVIVVNLYYVYSRKSFPVSWQPCATDGLTAEQASRCRGLLGRAAERFEEYARYSAEAYRQAVEEANAKSADGPYAVATDGLFTRENAVLAENPKLWSYPATDRAASLRAFACPAMSSNPPQCLVAAIGHPNVEGARQYAENFLLNPRLRSWFGLGSEPQEQGFAVSEVSGPPGLTVSFDASVAARRGGQQFEWHFGDGTRTTTSEPVATHTYYGRGPNLPRLVAVDGDGKRTLYEAPRPVVIGSSGA</sequence>
<dbReference type="Proteomes" id="UP000637578">
    <property type="component" value="Unassembled WGS sequence"/>
</dbReference>
<dbReference type="InterPro" id="IPR036514">
    <property type="entry name" value="SGNH_hydro_sf"/>
</dbReference>
<dbReference type="InterPro" id="IPR018247">
    <property type="entry name" value="EF_Hand_1_Ca_BS"/>
</dbReference>
<dbReference type="GO" id="GO:0005975">
    <property type="term" value="P:carbohydrate metabolic process"/>
    <property type="evidence" value="ECO:0007669"/>
    <property type="project" value="UniProtKB-ARBA"/>
</dbReference>